<evidence type="ECO:0000256" key="2">
    <source>
        <dbReference type="ARBA" id="ARBA00006084"/>
    </source>
</evidence>
<protein>
    <recommendedName>
        <fullName evidence="5">Actin-related protein 2/3 complex subunit 5</fullName>
    </recommendedName>
</protein>
<evidence type="ECO:0000256" key="4">
    <source>
        <dbReference type="ARBA" id="ARBA00023212"/>
    </source>
</evidence>
<name>A0A6A7BYV8_9PEZI</name>
<accession>A0A6A7BYV8</accession>
<dbReference type="EMBL" id="MU005987">
    <property type="protein sequence ID" value="KAF2859889.1"/>
    <property type="molecule type" value="Genomic_DNA"/>
</dbReference>
<organism evidence="6 7">
    <name type="scientific">Piedraia hortae CBS 480.64</name>
    <dbReference type="NCBI Taxonomy" id="1314780"/>
    <lineage>
        <taxon>Eukaryota</taxon>
        <taxon>Fungi</taxon>
        <taxon>Dikarya</taxon>
        <taxon>Ascomycota</taxon>
        <taxon>Pezizomycotina</taxon>
        <taxon>Dothideomycetes</taxon>
        <taxon>Dothideomycetidae</taxon>
        <taxon>Capnodiales</taxon>
        <taxon>Piedraiaceae</taxon>
        <taxon>Piedraia</taxon>
    </lineage>
</organism>
<dbReference type="Proteomes" id="UP000799421">
    <property type="component" value="Unassembled WGS sequence"/>
</dbReference>
<dbReference type="Pfam" id="PF04699">
    <property type="entry name" value="P16-Arc"/>
    <property type="match status" value="1"/>
</dbReference>
<dbReference type="PANTHER" id="PTHR12644">
    <property type="entry name" value="ARP2/3 COMPLEX 16 KD SUBUNIT P16-ARC"/>
    <property type="match status" value="1"/>
</dbReference>
<dbReference type="GO" id="GO:0030833">
    <property type="term" value="P:regulation of actin filament polymerization"/>
    <property type="evidence" value="ECO:0007669"/>
    <property type="project" value="InterPro"/>
</dbReference>
<comment type="subcellular location">
    <subcellularLocation>
        <location evidence="1">Cytoplasm</location>
        <location evidence="1">Cytoskeleton</location>
    </subcellularLocation>
</comment>
<dbReference type="GO" id="GO:0034314">
    <property type="term" value="P:Arp2/3 complex-mediated actin nucleation"/>
    <property type="evidence" value="ECO:0007669"/>
    <property type="project" value="InterPro"/>
</dbReference>
<keyword evidence="7" id="KW-1185">Reference proteome</keyword>
<dbReference type="InterPro" id="IPR006789">
    <property type="entry name" value="ARPC5"/>
</dbReference>
<dbReference type="FunFam" id="1.25.40.190:FF:000005">
    <property type="entry name" value="Actin-related protein 2/3 complex subunit 5"/>
    <property type="match status" value="1"/>
</dbReference>
<evidence type="ECO:0000313" key="6">
    <source>
        <dbReference type="EMBL" id="KAF2859889.1"/>
    </source>
</evidence>
<evidence type="ECO:0000256" key="3">
    <source>
        <dbReference type="ARBA" id="ARBA00022490"/>
    </source>
</evidence>
<dbReference type="AlphaFoldDB" id="A0A6A7BYV8"/>
<keyword evidence="4 5" id="KW-0206">Cytoskeleton</keyword>
<dbReference type="PIRSF" id="PIRSF039096">
    <property type="entry name" value="p16-ARC"/>
    <property type="match status" value="1"/>
</dbReference>
<comment type="similarity">
    <text evidence="2 5">Belongs to the ARPC5 family.</text>
</comment>
<dbReference type="SUPFAM" id="SSF69103">
    <property type="entry name" value="Arp2/3 complex 16 kDa subunit ARPC5"/>
    <property type="match status" value="1"/>
</dbReference>
<proteinExistence type="inferred from homology"/>
<dbReference type="Gene3D" id="1.25.40.190">
    <property type="entry name" value="Actin-related protein 2/3 complex subunit 5"/>
    <property type="match status" value="1"/>
</dbReference>
<gene>
    <name evidence="6" type="ORF">K470DRAFT_258419</name>
</gene>
<keyword evidence="3" id="KW-0963">Cytoplasm</keyword>
<dbReference type="OrthoDB" id="429520at2759"/>
<dbReference type="InterPro" id="IPR036743">
    <property type="entry name" value="ARPC5_sf"/>
</dbReference>
<reference evidence="6" key="1">
    <citation type="journal article" date="2020" name="Stud. Mycol.">
        <title>101 Dothideomycetes genomes: a test case for predicting lifestyles and emergence of pathogens.</title>
        <authorList>
            <person name="Haridas S."/>
            <person name="Albert R."/>
            <person name="Binder M."/>
            <person name="Bloem J."/>
            <person name="Labutti K."/>
            <person name="Salamov A."/>
            <person name="Andreopoulos B."/>
            <person name="Baker S."/>
            <person name="Barry K."/>
            <person name="Bills G."/>
            <person name="Bluhm B."/>
            <person name="Cannon C."/>
            <person name="Castanera R."/>
            <person name="Culley D."/>
            <person name="Daum C."/>
            <person name="Ezra D."/>
            <person name="Gonzalez J."/>
            <person name="Henrissat B."/>
            <person name="Kuo A."/>
            <person name="Liang C."/>
            <person name="Lipzen A."/>
            <person name="Lutzoni F."/>
            <person name="Magnuson J."/>
            <person name="Mondo S."/>
            <person name="Nolan M."/>
            <person name="Ohm R."/>
            <person name="Pangilinan J."/>
            <person name="Park H.-J."/>
            <person name="Ramirez L."/>
            <person name="Alfaro M."/>
            <person name="Sun H."/>
            <person name="Tritt A."/>
            <person name="Yoshinaga Y."/>
            <person name="Zwiers L.-H."/>
            <person name="Turgeon B."/>
            <person name="Goodwin S."/>
            <person name="Spatafora J."/>
            <person name="Crous P."/>
            <person name="Grigoriev I."/>
        </authorList>
    </citation>
    <scope>NUCLEOTIDE SEQUENCE</scope>
    <source>
        <strain evidence="6">CBS 480.64</strain>
    </source>
</reference>
<sequence>MAEVNWRTINIDALEPDSCYNFDLATLTPAVEPISHDQVQTLCGQIRQLLRGGDAEGALRGALENVPYGADEKDKTMYLSAVAEILGQIRQAEMSPLLERIYQNGEGSELCDALMKFLYKGMGQTGQTKPTLATTSMTGFSQAGGRHFGGGGDGNMNVFLSWHEKLVEMVGPGSIVRVMTDRRRV</sequence>
<dbReference type="GO" id="GO:0005885">
    <property type="term" value="C:Arp2/3 protein complex"/>
    <property type="evidence" value="ECO:0007669"/>
    <property type="project" value="InterPro"/>
</dbReference>
<evidence type="ECO:0000256" key="1">
    <source>
        <dbReference type="ARBA" id="ARBA00004245"/>
    </source>
</evidence>
<evidence type="ECO:0000313" key="7">
    <source>
        <dbReference type="Proteomes" id="UP000799421"/>
    </source>
</evidence>
<comment type="function">
    <text evidence="5">Functions as component of the Arp2/3 complex which is involved in regulation of actin polymerization and together with an activating nucleation-promoting factor (NPF) mediates the formation of branched actin networks. Arp2/3 complex plays a critical role in the control of cell morphogenesis via the modulation of cell polarity development.</text>
</comment>
<evidence type="ECO:0000256" key="5">
    <source>
        <dbReference type="RuleBase" id="RU004301"/>
    </source>
</evidence>